<evidence type="ECO:0000256" key="2">
    <source>
        <dbReference type="ARBA" id="ARBA00022741"/>
    </source>
</evidence>
<evidence type="ECO:0000256" key="1">
    <source>
        <dbReference type="ARBA" id="ARBA00008535"/>
    </source>
</evidence>
<organism evidence="6 7">
    <name type="scientific">Conger conger</name>
    <name type="common">Conger eel</name>
    <name type="synonym">Muraena conger</name>
    <dbReference type="NCBI Taxonomy" id="82655"/>
    <lineage>
        <taxon>Eukaryota</taxon>
        <taxon>Metazoa</taxon>
        <taxon>Chordata</taxon>
        <taxon>Craniata</taxon>
        <taxon>Vertebrata</taxon>
        <taxon>Euteleostomi</taxon>
        <taxon>Actinopterygii</taxon>
        <taxon>Neopterygii</taxon>
        <taxon>Teleostei</taxon>
        <taxon>Anguilliformes</taxon>
        <taxon>Congridae</taxon>
        <taxon>Conger</taxon>
    </lineage>
</organism>
<evidence type="ECO:0000259" key="5">
    <source>
        <dbReference type="PROSITE" id="PS51720"/>
    </source>
</evidence>
<feature type="transmembrane region" description="Helical" evidence="4">
    <location>
        <begin position="294"/>
        <end position="325"/>
    </location>
</feature>
<dbReference type="Proteomes" id="UP001152803">
    <property type="component" value="Unassembled WGS sequence"/>
</dbReference>
<protein>
    <recommendedName>
        <fullName evidence="5">AIG1-type G domain-containing protein</fullName>
    </recommendedName>
</protein>
<comment type="similarity">
    <text evidence="1">Belongs to the TRAFAC class TrmE-Era-EngA-EngB-Septin-like GTPase superfamily. AIG1/Toc34/Toc159-like paraseptin GTPase family. IAN subfamily.</text>
</comment>
<keyword evidence="7" id="KW-1185">Reference proteome</keyword>
<dbReference type="Gene3D" id="3.40.50.300">
    <property type="entry name" value="P-loop containing nucleotide triphosphate hydrolases"/>
    <property type="match status" value="1"/>
</dbReference>
<name>A0A9Q1DC55_CONCO</name>
<accession>A0A9Q1DC55</accession>
<keyword evidence="4" id="KW-0472">Membrane</keyword>
<dbReference type="PANTHER" id="PTHR10903:SF186">
    <property type="entry name" value="GTPASE IMAP FAMILY MEMBER 4-LIKE-RELATED"/>
    <property type="match status" value="1"/>
</dbReference>
<keyword evidence="2" id="KW-0547">Nucleotide-binding</keyword>
<proteinExistence type="inferred from homology"/>
<evidence type="ECO:0000256" key="4">
    <source>
        <dbReference type="SAM" id="Phobius"/>
    </source>
</evidence>
<dbReference type="InterPro" id="IPR045058">
    <property type="entry name" value="GIMA/IAN/Toc"/>
</dbReference>
<keyword evidence="4" id="KW-1133">Transmembrane helix</keyword>
<evidence type="ECO:0000313" key="6">
    <source>
        <dbReference type="EMBL" id="KAJ8265722.1"/>
    </source>
</evidence>
<reference evidence="6" key="1">
    <citation type="journal article" date="2023" name="Science">
        <title>Genome structures resolve the early diversification of teleost fishes.</title>
        <authorList>
            <person name="Parey E."/>
            <person name="Louis A."/>
            <person name="Montfort J."/>
            <person name="Bouchez O."/>
            <person name="Roques C."/>
            <person name="Iampietro C."/>
            <person name="Lluch J."/>
            <person name="Castinel A."/>
            <person name="Donnadieu C."/>
            <person name="Desvignes T."/>
            <person name="Floi Bucao C."/>
            <person name="Jouanno E."/>
            <person name="Wen M."/>
            <person name="Mejri S."/>
            <person name="Dirks R."/>
            <person name="Jansen H."/>
            <person name="Henkel C."/>
            <person name="Chen W.J."/>
            <person name="Zahm M."/>
            <person name="Cabau C."/>
            <person name="Klopp C."/>
            <person name="Thompson A.W."/>
            <person name="Robinson-Rechavi M."/>
            <person name="Braasch I."/>
            <person name="Lecointre G."/>
            <person name="Bobe J."/>
            <person name="Postlethwait J.H."/>
            <person name="Berthelot C."/>
            <person name="Roest Crollius H."/>
            <person name="Guiguen Y."/>
        </authorList>
    </citation>
    <scope>NUCLEOTIDE SEQUENCE</scope>
    <source>
        <strain evidence="6">Concon-B</strain>
    </source>
</reference>
<dbReference type="PANTHER" id="PTHR10903">
    <property type="entry name" value="GTPASE, IMAP FAMILY MEMBER-RELATED"/>
    <property type="match status" value="1"/>
</dbReference>
<dbReference type="EMBL" id="JAFJMO010000010">
    <property type="protein sequence ID" value="KAJ8265722.1"/>
    <property type="molecule type" value="Genomic_DNA"/>
</dbReference>
<dbReference type="OrthoDB" id="5985928at2759"/>
<evidence type="ECO:0000313" key="7">
    <source>
        <dbReference type="Proteomes" id="UP001152803"/>
    </source>
</evidence>
<feature type="non-terminal residue" evidence="6">
    <location>
        <position position="1"/>
    </location>
</feature>
<dbReference type="FunFam" id="3.40.50.300:FF:000366">
    <property type="entry name" value="GTPase, IMAP family member 2"/>
    <property type="match status" value="1"/>
</dbReference>
<dbReference type="InterPro" id="IPR027417">
    <property type="entry name" value="P-loop_NTPase"/>
</dbReference>
<dbReference type="InterPro" id="IPR006703">
    <property type="entry name" value="G_AIG1"/>
</dbReference>
<sequence>FRHWQREFSQQQKVVDSQRPSPPREPVRRIVLIGKTGHGRSASGNTILGCTRREDWKFKVTTGVTSGLQQCEKHEAVRFGKRLVVIDTPGLFDTNSDCTETEIGRCVCLSQPGPHVFLLVIGINTWYTTEEKETTEHFERMFGEMVKPYTIVLFTGMDELEYGGETLEERLSRDEQLRDLVWKFGNKYHGINNRSHDDEQVRKLVDKIEDVLNDNEGHFYTNNMYETASIELHREIEKILREKLPDIIDREQRSRSAEEIDNLWCEEVKAAVEKATCIVATILRNKGFISICALLGAGAALCAAGPAVAVIAAGAGVGAGVAFGYKKYYKK</sequence>
<keyword evidence="4" id="KW-0812">Transmembrane</keyword>
<evidence type="ECO:0000256" key="3">
    <source>
        <dbReference type="ARBA" id="ARBA00023134"/>
    </source>
</evidence>
<gene>
    <name evidence="6" type="ORF">COCON_G00148210</name>
</gene>
<comment type="caution">
    <text evidence="6">The sequence shown here is derived from an EMBL/GenBank/DDBJ whole genome shotgun (WGS) entry which is preliminary data.</text>
</comment>
<feature type="domain" description="AIG1-type G" evidence="5">
    <location>
        <begin position="25"/>
        <end position="229"/>
    </location>
</feature>
<dbReference type="PROSITE" id="PS51720">
    <property type="entry name" value="G_AIG1"/>
    <property type="match status" value="1"/>
</dbReference>
<keyword evidence="3" id="KW-0342">GTP-binding</keyword>
<dbReference type="AlphaFoldDB" id="A0A9Q1DC55"/>
<dbReference type="Pfam" id="PF04548">
    <property type="entry name" value="AIG1"/>
    <property type="match status" value="1"/>
</dbReference>
<dbReference type="SUPFAM" id="SSF52540">
    <property type="entry name" value="P-loop containing nucleoside triphosphate hydrolases"/>
    <property type="match status" value="1"/>
</dbReference>
<dbReference type="GO" id="GO:0005525">
    <property type="term" value="F:GTP binding"/>
    <property type="evidence" value="ECO:0007669"/>
    <property type="project" value="UniProtKB-KW"/>
</dbReference>